<proteinExistence type="predicted"/>
<sequence>MELFQRSKTQDLNSFLGTLTRNQREALWKKFERARGSTKDPKVEEVWNTVCKGKNSDQHKKQLLKVFLQTKGELKNSQAWQKEVLSLQQTSGHRSSLEWAPFATILHRYGLQETLRRVKKGTILVQKDPLDDDEWQFALAKNVDYSATEQRREVAAEQVGKMEVCNWVKVKAKGFLGNEEGSADQALRDVMPQKASKHMKALLPPPPSDSESSEHAASSSKRQKKDAEASKGKDKQVIEAEVLSDMGSSAVAGELKKRVEKMLKLLQAVKKEVGTSKVKDHLHGPETDLKKLLKTKMNAESAKGKLFDEGLTDRLDGYIRRIGMKQSFDLKQYRHLQARQSECPSALFKLNLLLEALLDVSPTAEVKYKYLKKSMEDLCSTWGVELLAAHFDGPRDVVAGAVSDCLTVLMNHWRRATSSEAAWQRFCNKLDNAQAATMTRLYKKTEQKQPTKPTKTLRPHLSEVTLDSEGFPAMLAHSLPSSGSSGEEGDVESEMDSCEAAVQKEDPPPVLKCDWKVAAGKPPTKRPATSKLFKKPSSCKAMGPGDAGMPIHTSSVTIGGGKQQSYIQH</sequence>
<gene>
    <name evidence="2" type="ORF">CCMP2556_LOCUS605</name>
</gene>
<evidence type="ECO:0000313" key="2">
    <source>
        <dbReference type="EMBL" id="CAK8986731.1"/>
    </source>
</evidence>
<feature type="compositionally biased region" description="Polar residues" evidence="1">
    <location>
        <begin position="552"/>
        <end position="569"/>
    </location>
</feature>
<feature type="non-terminal residue" evidence="2">
    <location>
        <position position="569"/>
    </location>
</feature>
<comment type="caution">
    <text evidence="2">The sequence shown here is derived from an EMBL/GenBank/DDBJ whole genome shotgun (WGS) entry which is preliminary data.</text>
</comment>
<reference evidence="2 3" key="1">
    <citation type="submission" date="2024-02" db="EMBL/GenBank/DDBJ databases">
        <authorList>
            <person name="Chen Y."/>
            <person name="Shah S."/>
            <person name="Dougan E. K."/>
            <person name="Thang M."/>
            <person name="Chan C."/>
        </authorList>
    </citation>
    <scope>NUCLEOTIDE SEQUENCE [LARGE SCALE GENOMIC DNA]</scope>
</reference>
<keyword evidence="3" id="KW-1185">Reference proteome</keyword>
<dbReference type="EMBL" id="CAXAMN010000163">
    <property type="protein sequence ID" value="CAK8986731.1"/>
    <property type="molecule type" value="Genomic_DNA"/>
</dbReference>
<protein>
    <submittedName>
        <fullName evidence="2">Uncharacterized protein</fullName>
    </submittedName>
</protein>
<evidence type="ECO:0000256" key="1">
    <source>
        <dbReference type="SAM" id="MobiDB-lite"/>
    </source>
</evidence>
<organism evidence="2 3">
    <name type="scientific">Durusdinium trenchii</name>
    <dbReference type="NCBI Taxonomy" id="1381693"/>
    <lineage>
        <taxon>Eukaryota</taxon>
        <taxon>Sar</taxon>
        <taxon>Alveolata</taxon>
        <taxon>Dinophyceae</taxon>
        <taxon>Suessiales</taxon>
        <taxon>Symbiodiniaceae</taxon>
        <taxon>Durusdinium</taxon>
    </lineage>
</organism>
<feature type="region of interest" description="Disordered" evidence="1">
    <location>
        <begin position="521"/>
        <end position="569"/>
    </location>
</feature>
<dbReference type="Proteomes" id="UP001642484">
    <property type="component" value="Unassembled WGS sequence"/>
</dbReference>
<name>A0ABP0H936_9DINO</name>
<feature type="compositionally biased region" description="Basic and acidic residues" evidence="1">
    <location>
        <begin position="225"/>
        <end position="235"/>
    </location>
</feature>
<accession>A0ABP0H936</accession>
<feature type="region of interest" description="Disordered" evidence="1">
    <location>
        <begin position="193"/>
        <end position="235"/>
    </location>
</feature>
<evidence type="ECO:0000313" key="3">
    <source>
        <dbReference type="Proteomes" id="UP001642484"/>
    </source>
</evidence>